<accession>A0A401GVF3</accession>
<evidence type="ECO:0000313" key="2">
    <source>
        <dbReference type="Proteomes" id="UP000287166"/>
    </source>
</evidence>
<dbReference type="AlphaFoldDB" id="A0A401GVF3"/>
<evidence type="ECO:0000313" key="1">
    <source>
        <dbReference type="EMBL" id="GBE86182.1"/>
    </source>
</evidence>
<sequence length="74" mass="7574">MTAREVVACVSSTDGIAACICASGVDPPEPKASPPLPPGIGIVYFDLAAKMLTEETGLTNIGSILIVVMCAPWI</sequence>
<dbReference type="RefSeq" id="XP_027617095.1">
    <property type="nucleotide sequence ID" value="XM_027761294.1"/>
</dbReference>
<keyword evidence="2" id="KW-1185">Reference proteome</keyword>
<comment type="caution">
    <text evidence="1">The sequence shown here is derived from an EMBL/GenBank/DDBJ whole genome shotgun (WGS) entry which is preliminary data.</text>
</comment>
<dbReference type="GeneID" id="38783099"/>
<protein>
    <submittedName>
        <fullName evidence="1">Uncharacterized protein</fullName>
    </submittedName>
</protein>
<name>A0A401GVF3_9APHY</name>
<dbReference type="InParanoid" id="A0A401GVF3"/>
<reference evidence="1 2" key="1">
    <citation type="journal article" date="2018" name="Sci. Rep.">
        <title>Genome sequence of the cauliflower mushroom Sparassis crispa (Hanabiratake) and its association with beneficial usage.</title>
        <authorList>
            <person name="Kiyama R."/>
            <person name="Furutani Y."/>
            <person name="Kawaguchi K."/>
            <person name="Nakanishi T."/>
        </authorList>
    </citation>
    <scope>NUCLEOTIDE SEQUENCE [LARGE SCALE GENOMIC DNA]</scope>
</reference>
<proteinExistence type="predicted"/>
<organism evidence="1 2">
    <name type="scientific">Sparassis crispa</name>
    <dbReference type="NCBI Taxonomy" id="139825"/>
    <lineage>
        <taxon>Eukaryota</taxon>
        <taxon>Fungi</taxon>
        <taxon>Dikarya</taxon>
        <taxon>Basidiomycota</taxon>
        <taxon>Agaricomycotina</taxon>
        <taxon>Agaricomycetes</taxon>
        <taxon>Polyporales</taxon>
        <taxon>Sparassidaceae</taxon>
        <taxon>Sparassis</taxon>
    </lineage>
</organism>
<gene>
    <name evidence="1" type="ORF">SCP_0900600</name>
</gene>
<dbReference type="Proteomes" id="UP000287166">
    <property type="component" value="Unassembled WGS sequence"/>
</dbReference>
<dbReference type="EMBL" id="BFAD01000009">
    <property type="protein sequence ID" value="GBE86182.1"/>
    <property type="molecule type" value="Genomic_DNA"/>
</dbReference>